<keyword evidence="2" id="KW-0732">Signal</keyword>
<feature type="signal peptide" evidence="2">
    <location>
        <begin position="1"/>
        <end position="27"/>
    </location>
</feature>
<feature type="compositionally biased region" description="Low complexity" evidence="1">
    <location>
        <begin position="138"/>
        <end position="150"/>
    </location>
</feature>
<sequence length="259" mass="27722">MSPPHPQAQPPLLFLFVLSLPLPSSSTDTPSPTHESTESTQLLAIDPSILSSLVRFPPSQVLTHSFPAIPASAYDRSPIVVSPNMCSLPERGCPGRTYLPSGPNASGKASNSAYSAGSNGRSFLRGKHLHPRAARFDASSGAYSNSISNSPREDDANSTEDDPTPKATPTLYHRPLPPLIPDLSSSSSGSSSSSSSEEEYDVRFLRDSEDLDFSSLHISPKPRTSFRPRTPYSSYPPSPTSPTSPLYGSHPPHPSHPHP</sequence>
<proteinExistence type="predicted"/>
<feature type="region of interest" description="Disordered" evidence="1">
    <location>
        <begin position="97"/>
        <end position="117"/>
    </location>
</feature>
<dbReference type="AlphaFoldDB" id="A0AAW0G1I5"/>
<feature type="compositionally biased region" description="Low complexity" evidence="1">
    <location>
        <begin position="104"/>
        <end position="117"/>
    </location>
</feature>
<evidence type="ECO:0000313" key="3">
    <source>
        <dbReference type="EMBL" id="KAK7685382.1"/>
    </source>
</evidence>
<evidence type="ECO:0000313" key="4">
    <source>
        <dbReference type="Proteomes" id="UP001385951"/>
    </source>
</evidence>
<keyword evidence="4" id="KW-1185">Reference proteome</keyword>
<dbReference type="EMBL" id="JASBNA010000020">
    <property type="protein sequence ID" value="KAK7685382.1"/>
    <property type="molecule type" value="Genomic_DNA"/>
</dbReference>
<gene>
    <name evidence="3" type="ORF">QCA50_011245</name>
</gene>
<dbReference type="Proteomes" id="UP001385951">
    <property type="component" value="Unassembled WGS sequence"/>
</dbReference>
<protein>
    <submittedName>
        <fullName evidence="3">Uncharacterized protein</fullName>
    </submittedName>
</protein>
<accession>A0AAW0G1I5</accession>
<feature type="region of interest" description="Disordered" evidence="1">
    <location>
        <begin position="134"/>
        <end position="259"/>
    </location>
</feature>
<evidence type="ECO:0000256" key="2">
    <source>
        <dbReference type="SAM" id="SignalP"/>
    </source>
</evidence>
<feature type="chain" id="PRO_5043384798" evidence="2">
    <location>
        <begin position="28"/>
        <end position="259"/>
    </location>
</feature>
<feature type="compositionally biased region" description="Low complexity" evidence="1">
    <location>
        <begin position="184"/>
        <end position="195"/>
    </location>
</feature>
<organism evidence="3 4">
    <name type="scientific">Cerrena zonata</name>
    <dbReference type="NCBI Taxonomy" id="2478898"/>
    <lineage>
        <taxon>Eukaryota</taxon>
        <taxon>Fungi</taxon>
        <taxon>Dikarya</taxon>
        <taxon>Basidiomycota</taxon>
        <taxon>Agaricomycotina</taxon>
        <taxon>Agaricomycetes</taxon>
        <taxon>Polyporales</taxon>
        <taxon>Cerrenaceae</taxon>
        <taxon>Cerrena</taxon>
    </lineage>
</organism>
<evidence type="ECO:0000256" key="1">
    <source>
        <dbReference type="SAM" id="MobiDB-lite"/>
    </source>
</evidence>
<comment type="caution">
    <text evidence="3">The sequence shown here is derived from an EMBL/GenBank/DDBJ whole genome shotgun (WGS) entry which is preliminary data.</text>
</comment>
<reference evidence="3 4" key="1">
    <citation type="submission" date="2022-09" db="EMBL/GenBank/DDBJ databases">
        <authorList>
            <person name="Palmer J.M."/>
        </authorList>
    </citation>
    <scope>NUCLEOTIDE SEQUENCE [LARGE SCALE GENOMIC DNA]</scope>
    <source>
        <strain evidence="3 4">DSM 7382</strain>
    </source>
</reference>
<name>A0AAW0G1I5_9APHY</name>